<feature type="transmembrane region" description="Helical" evidence="5">
    <location>
        <begin position="384"/>
        <end position="403"/>
    </location>
</feature>
<dbReference type="AlphaFoldDB" id="A0ABD3QJI3"/>
<name>A0ABD3QJI3_9STRA</name>
<dbReference type="PANTHER" id="PTHR11132">
    <property type="entry name" value="SOLUTE CARRIER FAMILY 35"/>
    <property type="match status" value="1"/>
</dbReference>
<evidence type="ECO:0000256" key="2">
    <source>
        <dbReference type="ARBA" id="ARBA00022692"/>
    </source>
</evidence>
<dbReference type="SUPFAM" id="SSF103481">
    <property type="entry name" value="Multidrug resistance efflux transporter EmrE"/>
    <property type="match status" value="2"/>
</dbReference>
<protein>
    <recommendedName>
        <fullName evidence="7">Sugar phosphate transporter domain-containing protein</fullName>
    </recommendedName>
</protein>
<reference evidence="8 9" key="1">
    <citation type="submission" date="2024-10" db="EMBL/GenBank/DDBJ databases">
        <title>Updated reference genomes for cyclostephanoid diatoms.</title>
        <authorList>
            <person name="Roberts W.R."/>
            <person name="Alverson A.J."/>
        </authorList>
    </citation>
    <scope>NUCLEOTIDE SEQUENCE [LARGE SCALE GENOMIC DNA]</scope>
    <source>
        <strain evidence="8 9">AJA010-31</strain>
    </source>
</reference>
<dbReference type="PROSITE" id="PS51257">
    <property type="entry name" value="PROKAR_LIPOPROTEIN"/>
    <property type="match status" value="1"/>
</dbReference>
<feature type="signal peptide" evidence="6">
    <location>
        <begin position="1"/>
        <end position="21"/>
    </location>
</feature>
<feature type="chain" id="PRO_5044799784" description="Sugar phosphate transporter domain-containing protein" evidence="6">
    <location>
        <begin position="22"/>
        <end position="411"/>
    </location>
</feature>
<accession>A0ABD3QJI3</accession>
<feature type="transmembrane region" description="Helical" evidence="5">
    <location>
        <begin position="138"/>
        <end position="160"/>
    </location>
</feature>
<dbReference type="InterPro" id="IPR004853">
    <property type="entry name" value="Sugar_P_trans_dom"/>
</dbReference>
<dbReference type="InterPro" id="IPR037185">
    <property type="entry name" value="EmrE-like"/>
</dbReference>
<feature type="transmembrane region" description="Helical" evidence="5">
    <location>
        <begin position="251"/>
        <end position="268"/>
    </location>
</feature>
<feature type="transmembrane region" description="Helical" evidence="5">
    <location>
        <begin position="229"/>
        <end position="245"/>
    </location>
</feature>
<proteinExistence type="predicted"/>
<evidence type="ECO:0000256" key="3">
    <source>
        <dbReference type="ARBA" id="ARBA00022989"/>
    </source>
</evidence>
<evidence type="ECO:0000256" key="1">
    <source>
        <dbReference type="ARBA" id="ARBA00004141"/>
    </source>
</evidence>
<evidence type="ECO:0000259" key="7">
    <source>
        <dbReference type="Pfam" id="PF03151"/>
    </source>
</evidence>
<dbReference type="GO" id="GO:0016020">
    <property type="term" value="C:membrane"/>
    <property type="evidence" value="ECO:0007669"/>
    <property type="project" value="UniProtKB-SubCell"/>
</dbReference>
<keyword evidence="6" id="KW-0732">Signal</keyword>
<gene>
    <name evidence="8" type="ORF">ACHAWO_008947</name>
</gene>
<comment type="caution">
    <text evidence="8">The sequence shown here is derived from an EMBL/GenBank/DDBJ whole genome shotgun (WGS) entry which is preliminary data.</text>
</comment>
<feature type="transmembrane region" description="Helical" evidence="5">
    <location>
        <begin position="289"/>
        <end position="308"/>
    </location>
</feature>
<keyword evidence="2 5" id="KW-0812">Transmembrane</keyword>
<keyword evidence="3 5" id="KW-1133">Transmembrane helix</keyword>
<evidence type="ECO:0000256" key="4">
    <source>
        <dbReference type="ARBA" id="ARBA00023136"/>
    </source>
</evidence>
<evidence type="ECO:0000313" key="8">
    <source>
        <dbReference type="EMBL" id="KAL3799631.1"/>
    </source>
</evidence>
<dbReference type="EMBL" id="JALLPJ020000180">
    <property type="protein sequence ID" value="KAL3799631.1"/>
    <property type="molecule type" value="Genomic_DNA"/>
</dbReference>
<sequence length="411" mass="43830">MKLSITLTLAALGSSACSAFALSPHHAVSALTKTAQAGPAFVHQPDIKSRDVSISAASGTSNEAITTRGGGDLPIDIPLLTYFGLWYLGDCLIRFVQFSIHIYQKDSSWYFSKSHIGNYYYNVSNKLALKAAGGATGFPLTISALQLGIGSLYGIFLWLAPDARDAPKITMDDVIKMLPVAFCYAGAHSASVFSFASGSVSFGQIVKAAEPAFAAVLSQFVYNKPVSKAKWLCLPIVIGGVILASVNELDFAWSALISACIANMFAAVKGNENKKLMETAGLKDRLGSVGNQFCVTSILGFLLSIPFVLWKEGGKLGQFVDLFKSTPALRTNLIASALWFYGYNEVSTMTLKKTNAVTQSVANTAKRVIVIVGVAIVLGESLDFMKLLGCSIGIAGVFLYSIIDNIVKPKN</sequence>
<dbReference type="Pfam" id="PF03151">
    <property type="entry name" value="TPT"/>
    <property type="match status" value="1"/>
</dbReference>
<evidence type="ECO:0000256" key="5">
    <source>
        <dbReference type="SAM" id="Phobius"/>
    </source>
</evidence>
<evidence type="ECO:0000256" key="6">
    <source>
        <dbReference type="SAM" id="SignalP"/>
    </source>
</evidence>
<dbReference type="InterPro" id="IPR050186">
    <property type="entry name" value="TPT_transporter"/>
</dbReference>
<keyword evidence="9" id="KW-1185">Reference proteome</keyword>
<feature type="domain" description="Sugar phosphate transporter" evidence="7">
    <location>
        <begin position="111"/>
        <end position="401"/>
    </location>
</feature>
<dbReference type="Proteomes" id="UP001530400">
    <property type="component" value="Unassembled WGS sequence"/>
</dbReference>
<evidence type="ECO:0000313" key="9">
    <source>
        <dbReference type="Proteomes" id="UP001530400"/>
    </source>
</evidence>
<keyword evidence="4 5" id="KW-0472">Membrane</keyword>
<organism evidence="8 9">
    <name type="scientific">Cyclotella atomus</name>
    <dbReference type="NCBI Taxonomy" id="382360"/>
    <lineage>
        <taxon>Eukaryota</taxon>
        <taxon>Sar</taxon>
        <taxon>Stramenopiles</taxon>
        <taxon>Ochrophyta</taxon>
        <taxon>Bacillariophyta</taxon>
        <taxon>Coscinodiscophyceae</taxon>
        <taxon>Thalassiosirophycidae</taxon>
        <taxon>Stephanodiscales</taxon>
        <taxon>Stephanodiscaceae</taxon>
        <taxon>Cyclotella</taxon>
    </lineage>
</organism>
<comment type="subcellular location">
    <subcellularLocation>
        <location evidence="1">Membrane</location>
        <topology evidence="1">Multi-pass membrane protein</topology>
    </subcellularLocation>
</comment>